<evidence type="ECO:0000259" key="4">
    <source>
        <dbReference type="PROSITE" id="PS01124"/>
    </source>
</evidence>
<name>A0ABW7QV05_9ACTN</name>
<dbReference type="PROSITE" id="PS01124">
    <property type="entry name" value="HTH_ARAC_FAMILY_2"/>
    <property type="match status" value="1"/>
</dbReference>
<protein>
    <submittedName>
        <fullName evidence="5">AraC family transcriptional regulator</fullName>
    </submittedName>
</protein>
<gene>
    <name evidence="5" type="ORF">ACH4F9_27810</name>
</gene>
<keyword evidence="1" id="KW-0805">Transcription regulation</keyword>
<dbReference type="InterPro" id="IPR050204">
    <property type="entry name" value="AraC_XylS_family_regulators"/>
</dbReference>
<dbReference type="SMART" id="SM00342">
    <property type="entry name" value="HTH_ARAC"/>
    <property type="match status" value="1"/>
</dbReference>
<dbReference type="Pfam" id="PF14525">
    <property type="entry name" value="AraC_binding_2"/>
    <property type="match status" value="1"/>
</dbReference>
<evidence type="ECO:0000256" key="1">
    <source>
        <dbReference type="ARBA" id="ARBA00023015"/>
    </source>
</evidence>
<dbReference type="Gene3D" id="1.10.10.60">
    <property type="entry name" value="Homeodomain-like"/>
    <property type="match status" value="1"/>
</dbReference>
<comment type="caution">
    <text evidence="5">The sequence shown here is derived from an EMBL/GenBank/DDBJ whole genome shotgun (WGS) entry which is preliminary data.</text>
</comment>
<keyword evidence="3" id="KW-0804">Transcription</keyword>
<reference evidence="5 6" key="1">
    <citation type="submission" date="2024-10" db="EMBL/GenBank/DDBJ databases">
        <title>The Natural Products Discovery Center: Release of the First 8490 Sequenced Strains for Exploring Actinobacteria Biosynthetic Diversity.</title>
        <authorList>
            <person name="Kalkreuter E."/>
            <person name="Kautsar S.A."/>
            <person name="Yang D."/>
            <person name="Bader C.D."/>
            <person name="Teijaro C.N."/>
            <person name="Fluegel L."/>
            <person name="Davis C.M."/>
            <person name="Simpson J.R."/>
            <person name="Lauterbach L."/>
            <person name="Steele A.D."/>
            <person name="Gui C."/>
            <person name="Meng S."/>
            <person name="Li G."/>
            <person name="Viehrig K."/>
            <person name="Ye F."/>
            <person name="Su P."/>
            <person name="Kiefer A.F."/>
            <person name="Nichols A."/>
            <person name="Cepeda A.J."/>
            <person name="Yan W."/>
            <person name="Fan B."/>
            <person name="Jiang Y."/>
            <person name="Adhikari A."/>
            <person name="Zheng C.-J."/>
            <person name="Schuster L."/>
            <person name="Cowan T.M."/>
            <person name="Smanski M.J."/>
            <person name="Chevrette M.G."/>
            <person name="De Carvalho L.P.S."/>
            <person name="Shen B."/>
        </authorList>
    </citation>
    <scope>NUCLEOTIDE SEQUENCE [LARGE SCALE GENOMIC DNA]</scope>
    <source>
        <strain evidence="5 6">NPDC017990</strain>
    </source>
</reference>
<dbReference type="InterPro" id="IPR018060">
    <property type="entry name" value="HTH_AraC"/>
</dbReference>
<dbReference type="Pfam" id="PF12833">
    <property type="entry name" value="HTH_18"/>
    <property type="match status" value="1"/>
</dbReference>
<evidence type="ECO:0000313" key="5">
    <source>
        <dbReference type="EMBL" id="MFH8548826.1"/>
    </source>
</evidence>
<dbReference type="EMBL" id="JBIRGQ010000005">
    <property type="protein sequence ID" value="MFH8548826.1"/>
    <property type="molecule type" value="Genomic_DNA"/>
</dbReference>
<organism evidence="5 6">
    <name type="scientific">Streptomyces longisporoflavus</name>
    <dbReference type="NCBI Taxonomy" id="28044"/>
    <lineage>
        <taxon>Bacteria</taxon>
        <taxon>Bacillati</taxon>
        <taxon>Actinomycetota</taxon>
        <taxon>Actinomycetes</taxon>
        <taxon>Kitasatosporales</taxon>
        <taxon>Streptomycetaceae</taxon>
        <taxon>Streptomyces</taxon>
    </lineage>
</organism>
<sequence length="331" mass="36300">MSAEALRTSFRTADVDEARQMIGATFYSNHLDVIDGPRAFRAEFDIGQLGALTVGQLSCGADVRMRLGELGAYHVNILLGGHMRFRQGGGAGTVATAERAGVFQPVGDTVVERWTGDCRVLAVKMGREALERRLEQLLGRPARAPLALAPELDTTRGPGRSWTRLVTTVIQDLREEPDAPSQAPASLYTSPLVAAPLQEAILSGLLLAVEHPFRAELTAPADRLRPAPVKRAMDAVHERPEHPFTPAGLAAEARVGVRWLQEAFRRYVGMSPMAYVRDVRLTRVRDELRAAEPGALSVSEVAHRWGFTHLSRFAEQYHARFGELPSETLRG</sequence>
<evidence type="ECO:0000256" key="2">
    <source>
        <dbReference type="ARBA" id="ARBA00023125"/>
    </source>
</evidence>
<keyword evidence="2" id="KW-0238">DNA-binding</keyword>
<dbReference type="PANTHER" id="PTHR46796:SF12">
    <property type="entry name" value="HTH-TYPE DNA-BINDING TRANSCRIPTIONAL ACTIVATOR EUTR"/>
    <property type="match status" value="1"/>
</dbReference>
<dbReference type="InterPro" id="IPR009057">
    <property type="entry name" value="Homeodomain-like_sf"/>
</dbReference>
<dbReference type="SUPFAM" id="SSF46689">
    <property type="entry name" value="Homeodomain-like"/>
    <property type="match status" value="1"/>
</dbReference>
<dbReference type="InterPro" id="IPR035418">
    <property type="entry name" value="AraC-bd_2"/>
</dbReference>
<keyword evidence="6" id="KW-1185">Reference proteome</keyword>
<evidence type="ECO:0000313" key="6">
    <source>
        <dbReference type="Proteomes" id="UP001610818"/>
    </source>
</evidence>
<accession>A0ABW7QV05</accession>
<dbReference type="PANTHER" id="PTHR46796">
    <property type="entry name" value="HTH-TYPE TRANSCRIPTIONAL ACTIVATOR RHAS-RELATED"/>
    <property type="match status" value="1"/>
</dbReference>
<dbReference type="RefSeq" id="WP_397715308.1">
    <property type="nucleotide sequence ID" value="NZ_JBIRGN010000005.1"/>
</dbReference>
<feature type="domain" description="HTH araC/xylS-type" evidence="4">
    <location>
        <begin position="230"/>
        <end position="331"/>
    </location>
</feature>
<evidence type="ECO:0000256" key="3">
    <source>
        <dbReference type="ARBA" id="ARBA00023163"/>
    </source>
</evidence>
<proteinExistence type="predicted"/>
<dbReference type="Proteomes" id="UP001610818">
    <property type="component" value="Unassembled WGS sequence"/>
</dbReference>